<accession>A0A1W1E7C7</accession>
<proteinExistence type="predicted"/>
<protein>
    <submittedName>
        <fullName evidence="1">Uncharacterized protein</fullName>
    </submittedName>
</protein>
<dbReference type="SUPFAM" id="SSF48452">
    <property type="entry name" value="TPR-like"/>
    <property type="match status" value="3"/>
</dbReference>
<sequence length="417" mass="48598">MILMLAAALSISSSTTAAKELQMISEDELIVRGLVYLEYRAYESSRQVFQKLFDMTGEKTYLFKEVTSSLLGRTHIPESIERLKRFDKEHPDMLEVKRLLIPLYLTNQQLGKAKYEAEYLLERSDKAEDLDLASNPYLYSGEFKKALSLLQKAYEKRFNESILLRMAAIMDEYTGERKRAIQLLETHRRMHLVKSNDVYFKLLTLYVKENDVDGVLSTYLALYENDRNDEYLDKILKAYAFKGDVDGAIAFLEKNQTAPKTLFGLYKAKKAYDKALALARKMYKKDEDPKWLAEIAILTYEKAKDKNDKEMIARVVKTFDKALLLGVDDSIYLNYYGYTLIDKEIDVKKGMQILENALKQQPDNTYYLDSLAWGYYKERKCKKAYELMQKVVAQEGLKEPEIAEHWEKIRTCSKVQH</sequence>
<dbReference type="InterPro" id="IPR011990">
    <property type="entry name" value="TPR-like_helical_dom_sf"/>
</dbReference>
<name>A0A1W1E7C7_9ZZZZ</name>
<organism evidence="1">
    <name type="scientific">hydrothermal vent metagenome</name>
    <dbReference type="NCBI Taxonomy" id="652676"/>
    <lineage>
        <taxon>unclassified sequences</taxon>
        <taxon>metagenomes</taxon>
        <taxon>ecological metagenomes</taxon>
    </lineage>
</organism>
<dbReference type="AlphaFoldDB" id="A0A1W1E7C7"/>
<dbReference type="EMBL" id="FPIB01000003">
    <property type="protein sequence ID" value="SFV89874.1"/>
    <property type="molecule type" value="Genomic_DNA"/>
</dbReference>
<dbReference type="Gene3D" id="1.25.40.10">
    <property type="entry name" value="Tetratricopeptide repeat domain"/>
    <property type="match status" value="2"/>
</dbReference>
<reference evidence="1" key="1">
    <citation type="submission" date="2016-10" db="EMBL/GenBank/DDBJ databases">
        <authorList>
            <person name="de Groot N.N."/>
        </authorList>
    </citation>
    <scope>NUCLEOTIDE SEQUENCE</scope>
</reference>
<evidence type="ECO:0000313" key="1">
    <source>
        <dbReference type="EMBL" id="SFV89874.1"/>
    </source>
</evidence>
<gene>
    <name evidence="1" type="ORF">MNB_SV-4-1057</name>
</gene>